<dbReference type="Pfam" id="PF02922">
    <property type="entry name" value="CBM_48"/>
    <property type="match status" value="1"/>
</dbReference>
<comment type="pathway">
    <text evidence="2 14">Glycan biosynthesis; trehalose biosynthesis.</text>
</comment>
<keyword evidence="8" id="KW-0119">Carbohydrate metabolism</keyword>
<accession>A0A451GCL6</accession>
<feature type="region of interest" description="Disordered" evidence="18">
    <location>
        <begin position="344"/>
        <end position="370"/>
    </location>
</feature>
<protein>
    <recommendedName>
        <fullName evidence="5 13">Malto-oligosyltrehalose trehalohydrolase</fullName>
        <shortName evidence="14">MTHase</shortName>
        <ecNumber evidence="4 13">3.2.1.141</ecNumber>
    </recommendedName>
    <alternativeName>
        <fullName evidence="11 14">4-alpha-D-((1-&gt;4)-alpha-D-glucano)trehalose trehalohydrolase</fullName>
    </alternativeName>
    <alternativeName>
        <fullName evidence="10 14">Maltooligosyl trehalose trehalohydrolase</fullName>
    </alternativeName>
</protein>
<dbReference type="InterPro" id="IPR012768">
    <property type="entry name" value="Trehalose_TreZ"/>
</dbReference>
<dbReference type="InterPro" id="IPR006047">
    <property type="entry name" value="GH13_cat_dom"/>
</dbReference>
<dbReference type="InterPro" id="IPR013783">
    <property type="entry name" value="Ig-like_fold"/>
</dbReference>
<comment type="similarity">
    <text evidence="3 14">Belongs to the glycosyl hydrolase 13 family.</text>
</comment>
<dbReference type="Pfam" id="PF00128">
    <property type="entry name" value="Alpha-amylase"/>
    <property type="match status" value="1"/>
</dbReference>
<dbReference type="GO" id="GO:0005992">
    <property type="term" value="P:trehalose biosynthetic process"/>
    <property type="evidence" value="ECO:0007669"/>
    <property type="project" value="UniProtKB-UniRule"/>
</dbReference>
<keyword evidence="7 14" id="KW-0378">Hydrolase</keyword>
<feature type="active site" description="Nucleophile" evidence="15">
    <location>
        <position position="252"/>
    </location>
</feature>
<evidence type="ECO:0000256" key="2">
    <source>
        <dbReference type="ARBA" id="ARBA00005199"/>
    </source>
</evidence>
<dbReference type="CDD" id="cd11325">
    <property type="entry name" value="AmyAc_GTHase"/>
    <property type="match status" value="1"/>
</dbReference>
<evidence type="ECO:0000256" key="14">
    <source>
        <dbReference type="PIRNR" id="PIRNR006337"/>
    </source>
</evidence>
<dbReference type="GO" id="GO:0005737">
    <property type="term" value="C:cytoplasm"/>
    <property type="evidence" value="ECO:0007669"/>
    <property type="project" value="UniProtKB-SubCell"/>
</dbReference>
<dbReference type="InterPro" id="IPR017853">
    <property type="entry name" value="GH"/>
</dbReference>
<dbReference type="UniPathway" id="UPA00299"/>
<dbReference type="EMBL" id="SAUW01000006">
    <property type="protein sequence ID" value="RWR13096.1"/>
    <property type="molecule type" value="Genomic_DNA"/>
</dbReference>
<name>A0A451GCL6_9RHOB</name>
<dbReference type="GO" id="GO:0033942">
    <property type="term" value="F:4-alpha-D-(1-&gt;4)-alpha-D-glucanotrehalose trehalohydrolase activity"/>
    <property type="evidence" value="ECO:0007669"/>
    <property type="project" value="UniProtKB-EC"/>
</dbReference>
<comment type="catalytic activity">
    <reaction evidence="12 14">
        <text>hydrolysis of (1-&gt;4)-alpha-D-glucosidic linkage in 4-alpha-D-[(1-&gt;4)-alpha-D-glucanosyl]n trehalose to yield trehalose and (1-&gt;4)-alpha-D-glucan.</text>
        <dbReference type="EC" id="3.2.1.141"/>
    </reaction>
</comment>
<feature type="binding site" evidence="16">
    <location>
        <begin position="306"/>
        <end position="310"/>
    </location>
    <ligand>
        <name>substrate</name>
    </ligand>
</feature>
<evidence type="ECO:0000256" key="5">
    <source>
        <dbReference type="ARBA" id="ARBA00015938"/>
    </source>
</evidence>
<comment type="caution">
    <text evidence="20">The sequence shown here is derived from an EMBL/GenBank/DDBJ whole genome shotgun (WGS) entry which is preliminary data.</text>
</comment>
<keyword evidence="21" id="KW-1185">Reference proteome</keyword>
<evidence type="ECO:0000256" key="16">
    <source>
        <dbReference type="PIRSR" id="PIRSR006337-2"/>
    </source>
</evidence>
<dbReference type="CDD" id="cd02853">
    <property type="entry name" value="E_set_MTHase_like_N"/>
    <property type="match status" value="1"/>
</dbReference>
<evidence type="ECO:0000256" key="13">
    <source>
        <dbReference type="NCBIfam" id="TIGR02402"/>
    </source>
</evidence>
<evidence type="ECO:0000256" key="6">
    <source>
        <dbReference type="ARBA" id="ARBA00022490"/>
    </source>
</evidence>
<feature type="binding site" evidence="16">
    <location>
        <begin position="250"/>
        <end position="255"/>
    </location>
    <ligand>
        <name>substrate</name>
    </ligand>
</feature>
<evidence type="ECO:0000256" key="9">
    <source>
        <dbReference type="ARBA" id="ARBA00023295"/>
    </source>
</evidence>
<dbReference type="Proteomes" id="UP000285710">
    <property type="component" value="Unassembled WGS sequence"/>
</dbReference>
<dbReference type="SMART" id="SM00642">
    <property type="entry name" value="Aamy"/>
    <property type="match status" value="1"/>
</dbReference>
<evidence type="ECO:0000256" key="8">
    <source>
        <dbReference type="ARBA" id="ARBA00023277"/>
    </source>
</evidence>
<dbReference type="PANTHER" id="PTHR43651">
    <property type="entry name" value="1,4-ALPHA-GLUCAN-BRANCHING ENZYME"/>
    <property type="match status" value="1"/>
</dbReference>
<dbReference type="InterPro" id="IPR004193">
    <property type="entry name" value="Glyco_hydro_13_N"/>
</dbReference>
<feature type="site" description="Transition state stabilizer" evidence="17">
    <location>
        <position position="387"/>
    </location>
</feature>
<evidence type="ECO:0000256" key="10">
    <source>
        <dbReference type="ARBA" id="ARBA00032057"/>
    </source>
</evidence>
<evidence type="ECO:0000256" key="3">
    <source>
        <dbReference type="ARBA" id="ARBA00008061"/>
    </source>
</evidence>
<dbReference type="AlphaFoldDB" id="A0A451GCL6"/>
<proteinExistence type="inferred from homology"/>
<evidence type="ECO:0000256" key="7">
    <source>
        <dbReference type="ARBA" id="ARBA00022801"/>
    </source>
</evidence>
<dbReference type="SUPFAM" id="SSF51445">
    <property type="entry name" value="(Trans)glycosidases"/>
    <property type="match status" value="1"/>
</dbReference>
<dbReference type="RefSeq" id="WP_128269408.1">
    <property type="nucleotide sequence ID" value="NZ_SAUW01000006.1"/>
</dbReference>
<evidence type="ECO:0000256" key="1">
    <source>
        <dbReference type="ARBA" id="ARBA00004496"/>
    </source>
</evidence>
<dbReference type="InterPro" id="IPR014756">
    <property type="entry name" value="Ig_E-set"/>
</dbReference>
<reference evidence="20 21" key="1">
    <citation type="submission" date="2019-01" db="EMBL/GenBank/DDBJ databases">
        <title>Sinorhodobacter populi sp. nov. isolated from the symptomatic bark tissue of Populus euramericana canker.</title>
        <authorList>
            <person name="Xu G."/>
        </authorList>
    </citation>
    <scope>NUCLEOTIDE SEQUENCE [LARGE SCALE GENOMIC DNA]</scope>
    <source>
        <strain evidence="20 21">2D-5</strain>
    </source>
</reference>
<keyword evidence="6" id="KW-0963">Cytoplasm</keyword>
<feature type="binding site" evidence="16">
    <location>
        <begin position="386"/>
        <end position="391"/>
    </location>
    <ligand>
        <name>substrate</name>
    </ligand>
</feature>
<evidence type="ECO:0000313" key="20">
    <source>
        <dbReference type="EMBL" id="RWR13096.1"/>
    </source>
</evidence>
<evidence type="ECO:0000256" key="18">
    <source>
        <dbReference type="SAM" id="MobiDB-lite"/>
    </source>
</evidence>
<dbReference type="PIRSF" id="PIRSF006337">
    <property type="entry name" value="Trehalose_TreZ"/>
    <property type="match status" value="1"/>
</dbReference>
<comment type="subcellular location">
    <subcellularLocation>
        <location evidence="1 15">Cytoplasm</location>
    </subcellularLocation>
</comment>
<dbReference type="NCBIfam" id="TIGR02402">
    <property type="entry name" value="trehalose_TreZ"/>
    <property type="match status" value="1"/>
</dbReference>
<dbReference type="SUPFAM" id="SSF81296">
    <property type="entry name" value="E set domains"/>
    <property type="match status" value="1"/>
</dbReference>
<evidence type="ECO:0000313" key="21">
    <source>
        <dbReference type="Proteomes" id="UP000285710"/>
    </source>
</evidence>
<organism evidence="20 21">
    <name type="scientific">Paenirhodobacter populi</name>
    <dbReference type="NCBI Taxonomy" id="2306993"/>
    <lineage>
        <taxon>Bacteria</taxon>
        <taxon>Pseudomonadati</taxon>
        <taxon>Pseudomonadota</taxon>
        <taxon>Alphaproteobacteria</taxon>
        <taxon>Rhodobacterales</taxon>
        <taxon>Rhodobacter group</taxon>
        <taxon>Paenirhodobacter</taxon>
    </lineage>
</organism>
<dbReference type="Gene3D" id="3.20.20.80">
    <property type="entry name" value="Glycosidases"/>
    <property type="match status" value="1"/>
</dbReference>
<gene>
    <name evidence="20" type="primary">treZ</name>
    <name evidence="20" type="ORF">D2T33_07835</name>
</gene>
<dbReference type="PANTHER" id="PTHR43651:SF11">
    <property type="entry name" value="MALTO-OLIGOSYLTREHALOSE TREHALOHYDROLASE"/>
    <property type="match status" value="1"/>
</dbReference>
<evidence type="ECO:0000256" key="4">
    <source>
        <dbReference type="ARBA" id="ARBA00012268"/>
    </source>
</evidence>
<sequence>MTQSWGGSWSAEGWTVRLWAPEALRVDLILDGHEHPMTAQAGGFWSATVPARPGMGYRFRVDGETFPDPASRCQAGGVHDASRVTGPDDFPWQADWGGRDWSGAVLYELHLGAFTGEGTLSAATERLAELAELGFTAVELMPVGQWAGARGWGYDGVLPFALHPAYGRPDDLRRFVDRAHGLGLMVILDLVMNHFGPEGACLHRIAPAFFDRARHTPWGAAFDFAQAPVREYWIECAEYWLGSFRLDGLRLDAVHQIAGPGAETFLRTLAQRARVVDPGRAIHLIVEDERNEPTLRETSYDAAWNDDFHHAIHCLLTGESHGYYASFARDPMDDLARALLRGHVEEGQPRPGQPRPGQPRPGLTRPRGHPCAHLPTTAFVNATQTHDQIGNRARGERLLTLADPQGVRTAYALLLLSPYIPMVFMGEERGAITPFLFFADYAGELAEAVRKGRAAAFSEIAALGAEAPDPLAEGSFALSHLDWRDNDRARDWLDLTRRALAFRAARVVPLLASGPRLEAQVERRGPAALRAVWRFAAGTLRLALSMGTPDPAPCPPRGARFDLGRPGIDRFALSVGVEPG</sequence>
<feature type="active site" description="Proton donor" evidence="15">
    <location>
        <position position="287"/>
    </location>
</feature>
<evidence type="ECO:0000256" key="17">
    <source>
        <dbReference type="PIRSR" id="PIRSR006337-3"/>
    </source>
</evidence>
<evidence type="ECO:0000256" key="12">
    <source>
        <dbReference type="ARBA" id="ARBA00034013"/>
    </source>
</evidence>
<evidence type="ECO:0000256" key="15">
    <source>
        <dbReference type="PIRSR" id="PIRSR006337-1"/>
    </source>
</evidence>
<reference evidence="20 21" key="2">
    <citation type="submission" date="2019-01" db="EMBL/GenBank/DDBJ databases">
        <authorList>
            <person name="Li Y."/>
        </authorList>
    </citation>
    <scope>NUCLEOTIDE SEQUENCE [LARGE SCALE GENOMIC DNA]</scope>
    <source>
        <strain evidence="20 21">2D-5</strain>
    </source>
</reference>
<evidence type="ECO:0000256" key="11">
    <source>
        <dbReference type="ARBA" id="ARBA00033284"/>
    </source>
</evidence>
<dbReference type="Gene3D" id="1.10.10.760">
    <property type="entry name" value="E-set domains of sugar-utilizing enzymes"/>
    <property type="match status" value="1"/>
</dbReference>
<feature type="domain" description="Glycosyl hydrolase family 13 catalytic" evidence="19">
    <location>
        <begin position="108"/>
        <end position="457"/>
    </location>
</feature>
<keyword evidence="9 14" id="KW-0326">Glycosidase</keyword>
<dbReference type="InterPro" id="IPR044901">
    <property type="entry name" value="Trehalose_TreZ_E-set_sf"/>
</dbReference>
<dbReference type="EC" id="3.2.1.141" evidence="4 13"/>
<evidence type="ECO:0000259" key="19">
    <source>
        <dbReference type="SMART" id="SM00642"/>
    </source>
</evidence>
<dbReference type="Gene3D" id="2.60.40.10">
    <property type="entry name" value="Immunoglobulins"/>
    <property type="match status" value="1"/>
</dbReference>